<gene>
    <name evidence="1" type="ORF">CASFOL_043020</name>
</gene>
<dbReference type="AlphaFoldDB" id="A0ABD3B712"/>
<dbReference type="Proteomes" id="UP001632038">
    <property type="component" value="Unassembled WGS sequence"/>
</dbReference>
<name>A0ABD3B712_9LAMI</name>
<organism evidence="1 2">
    <name type="scientific">Castilleja foliolosa</name>
    <dbReference type="NCBI Taxonomy" id="1961234"/>
    <lineage>
        <taxon>Eukaryota</taxon>
        <taxon>Viridiplantae</taxon>
        <taxon>Streptophyta</taxon>
        <taxon>Embryophyta</taxon>
        <taxon>Tracheophyta</taxon>
        <taxon>Spermatophyta</taxon>
        <taxon>Magnoliopsida</taxon>
        <taxon>eudicotyledons</taxon>
        <taxon>Gunneridae</taxon>
        <taxon>Pentapetalae</taxon>
        <taxon>asterids</taxon>
        <taxon>lamiids</taxon>
        <taxon>Lamiales</taxon>
        <taxon>Orobanchaceae</taxon>
        <taxon>Pedicularideae</taxon>
        <taxon>Castillejinae</taxon>
        <taxon>Castilleja</taxon>
    </lineage>
</organism>
<comment type="caution">
    <text evidence="1">The sequence shown here is derived from an EMBL/GenBank/DDBJ whole genome shotgun (WGS) entry which is preliminary data.</text>
</comment>
<evidence type="ECO:0000313" key="2">
    <source>
        <dbReference type="Proteomes" id="UP001632038"/>
    </source>
</evidence>
<proteinExistence type="predicted"/>
<dbReference type="EMBL" id="JAVIJP010000279">
    <property type="protein sequence ID" value="KAL3613133.1"/>
    <property type="molecule type" value="Genomic_DNA"/>
</dbReference>
<accession>A0ABD3B712</accession>
<evidence type="ECO:0000313" key="1">
    <source>
        <dbReference type="EMBL" id="KAL3613133.1"/>
    </source>
</evidence>
<keyword evidence="2" id="KW-1185">Reference proteome</keyword>
<protein>
    <submittedName>
        <fullName evidence="1">N-terminal region of Chorein or VPS13</fullName>
    </submittedName>
</protein>
<sequence>MTAIKYYDTAGTRADLASILSALRRSAPSRGQFPCSADDMDPIHEQFILHADNLDDIDRGTAITPEMLWKENRSVWCARVEPLWADFCGARATNYKPAPLLDATPTTAWLYFEEGFSRIWCVARTCGLAGLQLNHYQMLFLMRQMERVSEMLAWLSHDAARPPLTDHGLQLNHYQMLFLMRQMERVSEMLAWLSHDAARPPLTDHG</sequence>
<reference evidence="2" key="1">
    <citation type="journal article" date="2024" name="IScience">
        <title>Strigolactones Initiate the Formation of Haustorium-like Structures in Castilleja.</title>
        <authorList>
            <person name="Buerger M."/>
            <person name="Peterson D."/>
            <person name="Chory J."/>
        </authorList>
    </citation>
    <scope>NUCLEOTIDE SEQUENCE [LARGE SCALE GENOMIC DNA]</scope>
</reference>